<evidence type="ECO:0000313" key="6">
    <source>
        <dbReference type="Proteomes" id="UP000652219"/>
    </source>
</evidence>
<dbReference type="SUPFAM" id="SSF53448">
    <property type="entry name" value="Nucleotide-diphospho-sugar transferases"/>
    <property type="match status" value="1"/>
</dbReference>
<dbReference type="EMBL" id="WIGN01000210">
    <property type="protein sequence ID" value="KAF6804377.1"/>
    <property type="molecule type" value="Genomic_DNA"/>
</dbReference>
<comment type="caution">
    <text evidence="5">The sequence shown here is derived from an EMBL/GenBank/DDBJ whole genome shotgun (WGS) entry which is preliminary data.</text>
</comment>
<dbReference type="PANTHER" id="PTHR31121">
    <property type="entry name" value="ALPHA-1,2 MANNOSYLTRANSFERASE KTR1"/>
    <property type="match status" value="1"/>
</dbReference>
<dbReference type="InterPro" id="IPR002685">
    <property type="entry name" value="Glyco_trans_15"/>
</dbReference>
<dbReference type="GO" id="GO:0000032">
    <property type="term" value="P:cell wall mannoprotein biosynthetic process"/>
    <property type="evidence" value="ECO:0007669"/>
    <property type="project" value="TreeGrafter"/>
</dbReference>
<evidence type="ECO:0000256" key="1">
    <source>
        <dbReference type="ARBA" id="ARBA00007677"/>
    </source>
</evidence>
<protein>
    <submittedName>
        <fullName evidence="5">Alpha-mannosyltransferase</fullName>
    </submittedName>
</protein>
<keyword evidence="3 5" id="KW-0808">Transferase</keyword>
<dbReference type="Gene3D" id="3.90.550.10">
    <property type="entry name" value="Spore Coat Polysaccharide Biosynthesis Protein SpsA, Chain A"/>
    <property type="match status" value="1"/>
</dbReference>
<comment type="similarity">
    <text evidence="1">Belongs to the glycosyltransferase 15 family.</text>
</comment>
<evidence type="ECO:0000256" key="2">
    <source>
        <dbReference type="ARBA" id="ARBA00022676"/>
    </source>
</evidence>
<proteinExistence type="inferred from homology"/>
<accession>A0A8H6MPH4</accession>
<keyword evidence="4" id="KW-0732">Signal</keyword>
<reference evidence="5 6" key="1">
    <citation type="journal article" date="2020" name="Phytopathology">
        <title>Genome Sequence Resources of Colletotrichum truncatum, C. plurivorum, C. musicola, and C. sojae: Four Species Pathogenic to Soybean (Glycine max).</title>
        <authorList>
            <person name="Rogerio F."/>
            <person name="Boufleur T.R."/>
            <person name="Ciampi-Guillardi M."/>
            <person name="Sukno S.A."/>
            <person name="Thon M.R."/>
            <person name="Massola Junior N.S."/>
            <person name="Baroncelli R."/>
        </authorList>
    </citation>
    <scope>NUCLEOTIDE SEQUENCE [LARGE SCALE GENOMIC DNA]</scope>
    <source>
        <strain evidence="5 6">LFN0009</strain>
    </source>
</reference>
<dbReference type="GO" id="GO:0006493">
    <property type="term" value="P:protein O-linked glycosylation"/>
    <property type="evidence" value="ECO:0007669"/>
    <property type="project" value="TreeGrafter"/>
</dbReference>
<evidence type="ECO:0000313" key="5">
    <source>
        <dbReference type="EMBL" id="KAF6804377.1"/>
    </source>
</evidence>
<dbReference type="GO" id="GO:0006487">
    <property type="term" value="P:protein N-linked glycosylation"/>
    <property type="evidence" value="ECO:0007669"/>
    <property type="project" value="TreeGrafter"/>
</dbReference>
<dbReference type="GO" id="GO:0005794">
    <property type="term" value="C:Golgi apparatus"/>
    <property type="evidence" value="ECO:0007669"/>
    <property type="project" value="TreeGrafter"/>
</dbReference>
<sequence>MAPTHSFLSSRPLLLLFTLLLTQVPYVLSAGIQLWDPSPRAAFVSLVSESQLDQMVASVAQLERRFNAKYRYDWVFFSYEELSEEFKDLTSNATAGTVTYNLIPEKHWSPLDSGRPEAMDTNQANSWAAHHKRRWSAGLFAREKRLDAYDWFWMVEPGTQFMCDIDVDVFRLMRDRNIVYGVNQALFQDVSDAKSLWKSAKTFMDEHPDLLQPKADISWILGNDGSLGTPTISAGHQTNVSDGFFSDDEALKANEEAGLQPGVPQEADPQQCEPNTVPDAYTSRLAASYSDCKVDAPIEIGNLRYFRGPEHKSYFEHLDRAGDFHHDTFRNVPVHSLSASMFLPRDRFWLLNDMFYEMHGLRSCPPMPTQTADVDNLGEQSILADLINSALIASQEDMSGLKSLHGVWDIFVVDLERQDKIPAPFLGHTTIDDRNFKTEKWFIELWVKLPTDDNFCPAFQPIFGEDSCSTVPAGHDLSRAIKILERLGLEWLELALQELGAWMESERQKLEWVDDLLDEWLEVVKLRLDWLKAKLAGVKVYMLKRNRQQPEA</sequence>
<name>A0A8H6MPH4_9PEZI</name>
<feature type="signal peptide" evidence="4">
    <location>
        <begin position="1"/>
        <end position="29"/>
    </location>
</feature>
<gene>
    <name evidence="5" type="ORF">CSOJ01_10229</name>
</gene>
<dbReference type="Proteomes" id="UP000652219">
    <property type="component" value="Unassembled WGS sequence"/>
</dbReference>
<organism evidence="5 6">
    <name type="scientific">Colletotrichum sojae</name>
    <dbReference type="NCBI Taxonomy" id="2175907"/>
    <lineage>
        <taxon>Eukaryota</taxon>
        <taxon>Fungi</taxon>
        <taxon>Dikarya</taxon>
        <taxon>Ascomycota</taxon>
        <taxon>Pezizomycotina</taxon>
        <taxon>Sordariomycetes</taxon>
        <taxon>Hypocreomycetidae</taxon>
        <taxon>Glomerellales</taxon>
        <taxon>Glomerellaceae</taxon>
        <taxon>Colletotrichum</taxon>
        <taxon>Colletotrichum orchidearum species complex</taxon>
    </lineage>
</organism>
<feature type="chain" id="PRO_5034060775" evidence="4">
    <location>
        <begin position="30"/>
        <end position="552"/>
    </location>
</feature>
<evidence type="ECO:0000256" key="4">
    <source>
        <dbReference type="SAM" id="SignalP"/>
    </source>
</evidence>
<dbReference type="Pfam" id="PF01793">
    <property type="entry name" value="Glyco_transf_15"/>
    <property type="match status" value="2"/>
</dbReference>
<keyword evidence="6" id="KW-1185">Reference proteome</keyword>
<dbReference type="PANTHER" id="PTHR31121:SF7">
    <property type="entry name" value="MANNOSYLTRANSFERASE KTR4-RELATED"/>
    <property type="match status" value="1"/>
</dbReference>
<dbReference type="AlphaFoldDB" id="A0A8H6MPH4"/>
<keyword evidence="2 5" id="KW-0328">Glycosyltransferase</keyword>
<dbReference type="GO" id="GO:0000026">
    <property type="term" value="F:alpha-1,2-mannosyltransferase activity"/>
    <property type="evidence" value="ECO:0007669"/>
    <property type="project" value="TreeGrafter"/>
</dbReference>
<evidence type="ECO:0000256" key="3">
    <source>
        <dbReference type="ARBA" id="ARBA00022679"/>
    </source>
</evidence>
<dbReference type="InterPro" id="IPR029044">
    <property type="entry name" value="Nucleotide-diphossugar_trans"/>
</dbReference>
<dbReference type="GO" id="GO:0016020">
    <property type="term" value="C:membrane"/>
    <property type="evidence" value="ECO:0007669"/>
    <property type="project" value="InterPro"/>
</dbReference>